<reference evidence="1" key="2">
    <citation type="submission" date="2025-09" db="UniProtKB">
        <authorList>
            <consortium name="EnsemblPlants"/>
        </authorList>
    </citation>
    <scope>IDENTIFICATION</scope>
</reference>
<proteinExistence type="predicted"/>
<accession>A0ACD5X7W1</accession>
<evidence type="ECO:0000313" key="2">
    <source>
        <dbReference type="Proteomes" id="UP001732700"/>
    </source>
</evidence>
<name>A0ACD5X7W1_AVESA</name>
<protein>
    <submittedName>
        <fullName evidence="1">Uncharacterized protein</fullName>
    </submittedName>
</protein>
<dbReference type="EnsemblPlants" id="AVESA.00010b.r2.4DG0732620.1">
    <property type="protein sequence ID" value="AVESA.00010b.r2.4DG0732620.1.CDS"/>
    <property type="gene ID" value="AVESA.00010b.r2.4DG0732620"/>
</dbReference>
<sequence length="400" mass="43880">MERDNASQPVPLSTWQRTPYLLPVFIIFSSNRDHDGERTLRRRESRTQDLPPRSLPKMAAKVACAAVAFMMLATAHLAAAAAAPVTAPAFLWAPENYGSDEAKVVHYQTISPASLGKSVLDEGGWSNLVCSREGSHKNVDIAVVFLGSKLQSSDISKDKQVDPSLADTLKLSFTGSEFSMAFPYVAMADDDKLESSLLSGFADNCDSDFQGNHIMYTDTCTVRGEDLKKHRAWILFMYVIVVLFSRNFYLSVYIHFRLIIYTFQDLVMSRMGSNPSGKTDVIVFCSGGFKDLDNAKPEGELLSELVSVLKKSGAKYTVLYASQPRGLVENASNLPLARYLAEKTNTSTKPGLGECDGECLVKSSLLEGVFVGLVLLIILISGLCCMMGIDTPTRFETSQD</sequence>
<evidence type="ECO:0000313" key="1">
    <source>
        <dbReference type="EnsemblPlants" id="AVESA.00010b.r2.4DG0732620.1.CDS"/>
    </source>
</evidence>
<keyword evidence="2" id="KW-1185">Reference proteome</keyword>
<reference evidence="1" key="1">
    <citation type="submission" date="2021-05" db="EMBL/GenBank/DDBJ databases">
        <authorList>
            <person name="Scholz U."/>
            <person name="Mascher M."/>
            <person name="Fiebig A."/>
        </authorList>
    </citation>
    <scope>NUCLEOTIDE SEQUENCE [LARGE SCALE GENOMIC DNA]</scope>
</reference>
<organism evidence="1 2">
    <name type="scientific">Avena sativa</name>
    <name type="common">Oat</name>
    <dbReference type="NCBI Taxonomy" id="4498"/>
    <lineage>
        <taxon>Eukaryota</taxon>
        <taxon>Viridiplantae</taxon>
        <taxon>Streptophyta</taxon>
        <taxon>Embryophyta</taxon>
        <taxon>Tracheophyta</taxon>
        <taxon>Spermatophyta</taxon>
        <taxon>Magnoliopsida</taxon>
        <taxon>Liliopsida</taxon>
        <taxon>Poales</taxon>
        <taxon>Poaceae</taxon>
        <taxon>BOP clade</taxon>
        <taxon>Pooideae</taxon>
        <taxon>Poodae</taxon>
        <taxon>Poeae</taxon>
        <taxon>Poeae Chloroplast Group 1 (Aveneae type)</taxon>
        <taxon>Aveninae</taxon>
        <taxon>Avena</taxon>
    </lineage>
</organism>
<dbReference type="Proteomes" id="UP001732700">
    <property type="component" value="Chromosome 4D"/>
</dbReference>